<dbReference type="InterPro" id="IPR036457">
    <property type="entry name" value="PPM-type-like_dom_sf"/>
</dbReference>
<dbReference type="RefSeq" id="WP_135567706.1">
    <property type="nucleotide sequence ID" value="NZ_CP048875.1"/>
</dbReference>
<evidence type="ECO:0000313" key="2">
    <source>
        <dbReference type="EMBL" id="TGG76292.1"/>
    </source>
</evidence>
<protein>
    <submittedName>
        <fullName evidence="2">Serine/threonine-protein phosphatase</fullName>
    </submittedName>
</protein>
<keyword evidence="1" id="KW-0378">Hydrolase</keyword>
<reference evidence="2 3" key="1">
    <citation type="submission" date="2018-10" db="EMBL/GenBank/DDBJ databases">
        <title>Isolation of pseudouridimycin from Streptomyces albus DSM 40763.</title>
        <authorList>
            <person name="Rosenqvist P."/>
            <person name="Metsae-Ketelae M."/>
            <person name="Virta P."/>
        </authorList>
    </citation>
    <scope>NUCLEOTIDE SEQUENCE [LARGE SCALE GENOMIC DNA]</scope>
    <source>
        <strain evidence="2 3">DSM 40763</strain>
    </source>
</reference>
<dbReference type="Proteomes" id="UP000298111">
    <property type="component" value="Unassembled WGS sequence"/>
</dbReference>
<dbReference type="PANTHER" id="PTHR43156:SF2">
    <property type="entry name" value="STAGE II SPORULATION PROTEIN E"/>
    <property type="match status" value="1"/>
</dbReference>
<dbReference type="Gene3D" id="3.60.40.10">
    <property type="entry name" value="PPM-type phosphatase domain"/>
    <property type="match status" value="1"/>
</dbReference>
<dbReference type="InterPro" id="IPR001932">
    <property type="entry name" value="PPM-type_phosphatase-like_dom"/>
</dbReference>
<name>A0A6C1BYM2_9ACTN</name>
<dbReference type="EMBL" id="RCIY01000106">
    <property type="protein sequence ID" value="TGG76292.1"/>
    <property type="molecule type" value="Genomic_DNA"/>
</dbReference>
<comment type="caution">
    <text evidence="2">The sequence shown here is derived from an EMBL/GenBank/DDBJ whole genome shotgun (WGS) entry which is preliminary data.</text>
</comment>
<gene>
    <name evidence="2" type="ORF">D8771_30275</name>
</gene>
<dbReference type="InterPro" id="IPR052016">
    <property type="entry name" value="Bact_Sigma-Reg"/>
</dbReference>
<proteinExistence type="predicted"/>
<evidence type="ECO:0000313" key="3">
    <source>
        <dbReference type="Proteomes" id="UP000298111"/>
    </source>
</evidence>
<sequence>MPTPQRRPGPGRPSWQPRHALLALPLGLIVAVSLVDFLAPAHVHLGPLLVAAPAVTAALGGPRLVLAVGALATLAQLMIGVTRRGWLSLNHEVQVLALVLVTVLIAVFAALRERQQQRMHQVRSVSEAAQRVVLRPLPPRLGPLRVASVYLAAEAEAHIGGDLFAAVRTDGCTRVLIGDVRGKGLGSVSDAALLLGAFREAAHQQTALPELTRYLERSVSRELAELAETDPRGDEDFITAAVLEIPDEEPVVRVVNCGHPPPLLVRDGRVTPCTARHPQTPLGLGGLAATGYRADTFPLAHGDLLLLYTDGVVEARDTAGTFYPLPERLTAWAREEPEPLVARLREDLLAHVRGSLGDDAAAVALRRGGPPPPAG</sequence>
<dbReference type="SUPFAM" id="SSF81606">
    <property type="entry name" value="PP2C-like"/>
    <property type="match status" value="1"/>
</dbReference>
<dbReference type="FunFam" id="3.60.40.10:FF:000058">
    <property type="entry name" value="Stage II sporulation protein E"/>
    <property type="match status" value="1"/>
</dbReference>
<evidence type="ECO:0000256" key="1">
    <source>
        <dbReference type="ARBA" id="ARBA00022801"/>
    </source>
</evidence>
<dbReference type="GeneID" id="75185243"/>
<dbReference type="AlphaFoldDB" id="A0A6C1BYM2"/>
<dbReference type="SMART" id="SM00331">
    <property type="entry name" value="PP2C_SIG"/>
    <property type="match status" value="1"/>
</dbReference>
<dbReference type="Pfam" id="PF07228">
    <property type="entry name" value="SpoIIE"/>
    <property type="match status" value="1"/>
</dbReference>
<accession>A0A6C1BYM2</accession>
<dbReference type="PANTHER" id="PTHR43156">
    <property type="entry name" value="STAGE II SPORULATION PROTEIN E-RELATED"/>
    <property type="match status" value="1"/>
</dbReference>
<organism evidence="2 3">
    <name type="scientific">Streptomyces albus</name>
    <dbReference type="NCBI Taxonomy" id="1888"/>
    <lineage>
        <taxon>Bacteria</taxon>
        <taxon>Bacillati</taxon>
        <taxon>Actinomycetota</taxon>
        <taxon>Actinomycetes</taxon>
        <taxon>Kitasatosporales</taxon>
        <taxon>Streptomycetaceae</taxon>
        <taxon>Streptomyces</taxon>
    </lineage>
</organism>
<dbReference type="GO" id="GO:0016791">
    <property type="term" value="F:phosphatase activity"/>
    <property type="evidence" value="ECO:0007669"/>
    <property type="project" value="TreeGrafter"/>
</dbReference>